<dbReference type="EMBL" id="OZ035827">
    <property type="protein sequence ID" value="CAL1606329.1"/>
    <property type="molecule type" value="Genomic_DNA"/>
</dbReference>
<keyword evidence="2" id="KW-0812">Transmembrane</keyword>
<proteinExistence type="predicted"/>
<feature type="transmembrane region" description="Helical" evidence="2">
    <location>
        <begin position="76"/>
        <end position="99"/>
    </location>
</feature>
<name>A0AAV2LZ68_KNICA</name>
<keyword evidence="4" id="KW-1185">Reference proteome</keyword>
<reference evidence="3 4" key="1">
    <citation type="submission" date="2024-04" db="EMBL/GenBank/DDBJ databases">
        <authorList>
            <person name="Waldvogel A.-M."/>
            <person name="Schoenle A."/>
        </authorList>
    </citation>
    <scope>NUCLEOTIDE SEQUENCE [LARGE SCALE GENOMIC DNA]</scope>
</reference>
<evidence type="ECO:0000313" key="3">
    <source>
        <dbReference type="EMBL" id="CAL1606329.1"/>
    </source>
</evidence>
<organism evidence="3 4">
    <name type="scientific">Knipowitschia caucasica</name>
    <name type="common">Caucasian dwarf goby</name>
    <name type="synonym">Pomatoschistus caucasicus</name>
    <dbReference type="NCBI Taxonomy" id="637954"/>
    <lineage>
        <taxon>Eukaryota</taxon>
        <taxon>Metazoa</taxon>
        <taxon>Chordata</taxon>
        <taxon>Craniata</taxon>
        <taxon>Vertebrata</taxon>
        <taxon>Euteleostomi</taxon>
        <taxon>Actinopterygii</taxon>
        <taxon>Neopterygii</taxon>
        <taxon>Teleostei</taxon>
        <taxon>Neoteleostei</taxon>
        <taxon>Acanthomorphata</taxon>
        <taxon>Gobiaria</taxon>
        <taxon>Gobiiformes</taxon>
        <taxon>Gobioidei</taxon>
        <taxon>Gobiidae</taxon>
        <taxon>Gobiinae</taxon>
        <taxon>Knipowitschia</taxon>
    </lineage>
</organism>
<keyword evidence="2" id="KW-1133">Transmembrane helix</keyword>
<accession>A0AAV2LZ68</accession>
<evidence type="ECO:0000256" key="2">
    <source>
        <dbReference type="SAM" id="Phobius"/>
    </source>
</evidence>
<dbReference type="Proteomes" id="UP001497482">
    <property type="component" value="Chromosome 5"/>
</dbReference>
<gene>
    <name evidence="3" type="ORF">KC01_LOCUS33530</name>
</gene>
<keyword evidence="2" id="KW-0472">Membrane</keyword>
<evidence type="ECO:0000313" key="4">
    <source>
        <dbReference type="Proteomes" id="UP001497482"/>
    </source>
</evidence>
<dbReference type="PANTHER" id="PTHR15570:SF2">
    <property type="entry name" value="G0_G1 SWITCH PROTEIN 2"/>
    <property type="match status" value="1"/>
</dbReference>
<feature type="region of interest" description="Disordered" evidence="1">
    <location>
        <begin position="1"/>
        <end position="33"/>
    </location>
</feature>
<evidence type="ECO:0000256" key="1">
    <source>
        <dbReference type="SAM" id="MobiDB-lite"/>
    </source>
</evidence>
<sequence length="156" mass="17300">MSHSDTHAHGVSGQSVDLPDITDTHHDGLDPGHVQPCTKSITFLRPDLCKTQMDTHEDLLPFIREMVQKRPSRHMLRIYVIGCSLAALGAMVGLLQSFFTPYQFEESSTDLTQRQTLGASKALKREAAEDSPGPEETTAELVPWGRRNSAHRLHAS</sequence>
<dbReference type="Pfam" id="PF15103">
    <property type="entry name" value="G0-G1_switch_2"/>
    <property type="match status" value="1"/>
</dbReference>
<feature type="region of interest" description="Disordered" evidence="1">
    <location>
        <begin position="120"/>
        <end position="156"/>
    </location>
</feature>
<protein>
    <submittedName>
        <fullName evidence="3">Uncharacterized protein</fullName>
    </submittedName>
</protein>
<dbReference type="InterPro" id="IPR016821">
    <property type="entry name" value="G0S2"/>
</dbReference>
<dbReference type="AlphaFoldDB" id="A0AAV2LZ68"/>
<dbReference type="PANTHER" id="PTHR15570">
    <property type="entry name" value="G0/G1 SWITCH PROTEIN 2"/>
    <property type="match status" value="1"/>
</dbReference>